<dbReference type="InterPro" id="IPR040165">
    <property type="entry name" value="Diminuto-like"/>
</dbReference>
<dbReference type="GO" id="GO:0008202">
    <property type="term" value="P:steroid metabolic process"/>
    <property type="evidence" value="ECO:0007669"/>
    <property type="project" value="TreeGrafter"/>
</dbReference>
<dbReference type="InterPro" id="IPR016169">
    <property type="entry name" value="FAD-bd_PCMH_sub2"/>
</dbReference>
<evidence type="ECO:0000256" key="6">
    <source>
        <dbReference type="ARBA" id="ARBA00023136"/>
    </source>
</evidence>
<dbReference type="InterPro" id="IPR006094">
    <property type="entry name" value="Oxid_FAD_bind_N"/>
</dbReference>
<organism evidence="8 9">
    <name type="scientific">Penicillium chermesinum</name>
    <dbReference type="NCBI Taxonomy" id="63820"/>
    <lineage>
        <taxon>Eukaryota</taxon>
        <taxon>Fungi</taxon>
        <taxon>Dikarya</taxon>
        <taxon>Ascomycota</taxon>
        <taxon>Pezizomycotina</taxon>
        <taxon>Eurotiomycetes</taxon>
        <taxon>Eurotiomycetidae</taxon>
        <taxon>Eurotiales</taxon>
        <taxon>Aspergillaceae</taxon>
        <taxon>Penicillium</taxon>
    </lineage>
</organism>
<dbReference type="GO" id="GO:0071949">
    <property type="term" value="F:FAD binding"/>
    <property type="evidence" value="ECO:0007669"/>
    <property type="project" value="InterPro"/>
</dbReference>
<dbReference type="RefSeq" id="XP_058333839.1">
    <property type="nucleotide sequence ID" value="XM_058470698.1"/>
</dbReference>
<evidence type="ECO:0000256" key="1">
    <source>
        <dbReference type="ARBA" id="ARBA00004167"/>
    </source>
</evidence>
<dbReference type="AlphaFoldDB" id="A0A9W9PIS0"/>
<sequence length="483" mass="55390">MASAMESHSNAVTRIASIIRGFHDSKSPFRIYHGSTNSTRRRSSLTNIVDISGLDHVLFIDQERKTALVEPNVSMDTLVQHTLAHQLIPLVVMEFRGITVGGGFSGTSGESSSFKYGFFDRTVRQIEIILGNGERVNASRTERSDLFWSAASSFGTMGVVTLLEVQLREVGPDPHLELQYLFANSMDAALKTMQEAMSDPESEYIDGIMFNKGEIVICRGRVNPGHLMARTEPVRRFARAGDEWFYIHAERQMRKAKASPGSAIDYIPLEDYLFRYDRGGFWGGKYCFQYFFVPFTRWTRWLLSWFMGTSIMYHALHESGLAKQYIVQDVGIPYGKAAEFGHWLDDNENFGYYPPLALSIDDNTPEILLNFGIWGPGPTDRLQFISKNRKLEQKVSSLGGRKWLYAHTYYTEEEFWSIYDRKQYDAQRKKYFATDLPSIYEKVKMQIDDVTPSWYQWAWSLRPFAGLYGAWKAIRGGDYLAKK</sequence>
<keyword evidence="6" id="KW-0472">Membrane</keyword>
<reference evidence="8" key="2">
    <citation type="journal article" date="2023" name="IMA Fungus">
        <title>Comparative genomic study of the Penicillium genus elucidates a diverse pangenome and 15 lateral gene transfer events.</title>
        <authorList>
            <person name="Petersen C."/>
            <person name="Sorensen T."/>
            <person name="Nielsen M.R."/>
            <person name="Sondergaard T.E."/>
            <person name="Sorensen J.L."/>
            <person name="Fitzpatrick D.A."/>
            <person name="Frisvad J.C."/>
            <person name="Nielsen K.L."/>
        </authorList>
    </citation>
    <scope>NUCLEOTIDE SEQUENCE</scope>
    <source>
        <strain evidence="8">IBT 19713</strain>
    </source>
</reference>
<feature type="domain" description="FAD-binding PCMH-type" evidence="7">
    <location>
        <begin position="1"/>
        <end position="170"/>
    </location>
</feature>
<protein>
    <recommendedName>
        <fullName evidence="2">Delta(24)-sterol reductase</fullName>
        <ecNumber evidence="2">1.3.1.72</ecNumber>
    </recommendedName>
</protein>
<proteinExistence type="predicted"/>
<dbReference type="GO" id="GO:0016020">
    <property type="term" value="C:membrane"/>
    <property type="evidence" value="ECO:0007669"/>
    <property type="project" value="UniProtKB-SubCell"/>
</dbReference>
<dbReference type="SUPFAM" id="SSF56176">
    <property type="entry name" value="FAD-binding/transporter-associated domain-like"/>
    <property type="match status" value="1"/>
</dbReference>
<keyword evidence="3" id="KW-0812">Transmembrane</keyword>
<keyword evidence="4" id="KW-1133">Transmembrane helix</keyword>
<keyword evidence="9" id="KW-1185">Reference proteome</keyword>
<name>A0A9W9PIS0_9EURO</name>
<reference evidence="8" key="1">
    <citation type="submission" date="2022-11" db="EMBL/GenBank/DDBJ databases">
        <authorList>
            <person name="Petersen C."/>
        </authorList>
    </citation>
    <scope>NUCLEOTIDE SEQUENCE</scope>
    <source>
        <strain evidence="8">IBT 19713</strain>
    </source>
</reference>
<dbReference type="InterPro" id="IPR036318">
    <property type="entry name" value="FAD-bd_PCMH-like_sf"/>
</dbReference>
<keyword evidence="5" id="KW-0560">Oxidoreductase</keyword>
<dbReference type="GO" id="GO:0000246">
    <property type="term" value="F:Delta24(24-1) sterol reductase activity"/>
    <property type="evidence" value="ECO:0007669"/>
    <property type="project" value="TreeGrafter"/>
</dbReference>
<evidence type="ECO:0000256" key="4">
    <source>
        <dbReference type="ARBA" id="ARBA00022989"/>
    </source>
</evidence>
<accession>A0A9W9PIS0</accession>
<dbReference type="PANTHER" id="PTHR10801">
    <property type="entry name" value="24-DEHYDROCHOLESTEROL REDUCTASE"/>
    <property type="match status" value="1"/>
</dbReference>
<evidence type="ECO:0000256" key="5">
    <source>
        <dbReference type="ARBA" id="ARBA00023002"/>
    </source>
</evidence>
<evidence type="ECO:0000259" key="7">
    <source>
        <dbReference type="PROSITE" id="PS51387"/>
    </source>
</evidence>
<dbReference type="EMBL" id="JAPQKS010000002">
    <property type="protein sequence ID" value="KAJ5246418.1"/>
    <property type="molecule type" value="Genomic_DNA"/>
</dbReference>
<dbReference type="Proteomes" id="UP001150941">
    <property type="component" value="Unassembled WGS sequence"/>
</dbReference>
<gene>
    <name evidence="8" type="ORF">N7468_001401</name>
</gene>
<dbReference type="PROSITE" id="PS51387">
    <property type="entry name" value="FAD_PCMH"/>
    <property type="match status" value="1"/>
</dbReference>
<evidence type="ECO:0000313" key="9">
    <source>
        <dbReference type="Proteomes" id="UP001150941"/>
    </source>
</evidence>
<comment type="caution">
    <text evidence="8">The sequence shown here is derived from an EMBL/GenBank/DDBJ whole genome shotgun (WGS) entry which is preliminary data.</text>
</comment>
<evidence type="ECO:0000256" key="2">
    <source>
        <dbReference type="ARBA" id="ARBA00012405"/>
    </source>
</evidence>
<evidence type="ECO:0000313" key="8">
    <source>
        <dbReference type="EMBL" id="KAJ5246418.1"/>
    </source>
</evidence>
<dbReference type="PANTHER" id="PTHR10801:SF0">
    <property type="entry name" value="DELTA(24)-STEROL REDUCTASE"/>
    <property type="match status" value="1"/>
</dbReference>
<dbReference type="OrthoDB" id="415825at2759"/>
<dbReference type="GeneID" id="83198001"/>
<evidence type="ECO:0000256" key="3">
    <source>
        <dbReference type="ARBA" id="ARBA00022692"/>
    </source>
</evidence>
<dbReference type="GO" id="GO:0005737">
    <property type="term" value="C:cytoplasm"/>
    <property type="evidence" value="ECO:0007669"/>
    <property type="project" value="TreeGrafter"/>
</dbReference>
<comment type="subcellular location">
    <subcellularLocation>
        <location evidence="1">Membrane</location>
        <topology evidence="1">Single-pass membrane protein</topology>
    </subcellularLocation>
</comment>
<dbReference type="GO" id="GO:0050614">
    <property type="term" value="F:Delta24-sterol reductase activity"/>
    <property type="evidence" value="ECO:0007669"/>
    <property type="project" value="UniProtKB-EC"/>
</dbReference>
<dbReference type="InterPro" id="IPR016166">
    <property type="entry name" value="FAD-bd_PCMH"/>
</dbReference>
<dbReference type="Pfam" id="PF01565">
    <property type="entry name" value="FAD_binding_4"/>
    <property type="match status" value="1"/>
</dbReference>
<dbReference type="EC" id="1.3.1.72" evidence="2"/>
<dbReference type="Gene3D" id="3.30.465.10">
    <property type="match status" value="1"/>
</dbReference>